<dbReference type="GO" id="GO:0032259">
    <property type="term" value="P:methylation"/>
    <property type="evidence" value="ECO:0007669"/>
    <property type="project" value="UniProtKB-KW"/>
</dbReference>
<dbReference type="PANTHER" id="PTHR34203">
    <property type="entry name" value="METHYLTRANSFERASE, FKBM FAMILY PROTEIN"/>
    <property type="match status" value="1"/>
</dbReference>
<gene>
    <name evidence="2" type="ORF">I5907_12900</name>
</gene>
<evidence type="ECO:0000259" key="1">
    <source>
        <dbReference type="Pfam" id="PF05050"/>
    </source>
</evidence>
<name>A0A931E8J8_9BACT</name>
<organism evidence="2 3">
    <name type="scientific">Panacibacter microcysteis</name>
    <dbReference type="NCBI Taxonomy" id="2793269"/>
    <lineage>
        <taxon>Bacteria</taxon>
        <taxon>Pseudomonadati</taxon>
        <taxon>Bacteroidota</taxon>
        <taxon>Chitinophagia</taxon>
        <taxon>Chitinophagales</taxon>
        <taxon>Chitinophagaceae</taxon>
        <taxon>Panacibacter</taxon>
    </lineage>
</organism>
<dbReference type="AlphaFoldDB" id="A0A931E8J8"/>
<sequence length="298" mass="33876">MSNKRPFDLRVADFLLRRLKLYKDKRNNAIAIAKWNHLFAGKDYFLHQPAGGPAMRLYKDSILSKYIYNGFEQAELTFVQKVLKPGDTFFDIGSNMGFFALYAAQITGANGKVYAFEPTPVIYKRLTENISENNFSNVQAENIGLSDAKGFLKLFIAEAGKDGWNSFAKEKEGQQSIEVPVNTLDHYVESNNVDTAKIRFIKIDVEGWEIPVVRGALKTINAHDDIILMMEFTESNSKAAGYNIGDLYDIIEQQGFKWYVFDEAQNKLLHDPKRNSYPYNNLFAVKNIDKVNAALTHS</sequence>
<dbReference type="RefSeq" id="WP_196991233.1">
    <property type="nucleotide sequence ID" value="NZ_JADWYR010000002.1"/>
</dbReference>
<dbReference type="InterPro" id="IPR029063">
    <property type="entry name" value="SAM-dependent_MTases_sf"/>
</dbReference>
<comment type="caution">
    <text evidence="2">The sequence shown here is derived from an EMBL/GenBank/DDBJ whole genome shotgun (WGS) entry which is preliminary data.</text>
</comment>
<dbReference type="InterPro" id="IPR006342">
    <property type="entry name" value="FkbM_mtfrase"/>
</dbReference>
<feature type="domain" description="Methyltransferase FkbM" evidence="1">
    <location>
        <begin position="91"/>
        <end position="257"/>
    </location>
</feature>
<protein>
    <submittedName>
        <fullName evidence="2">FkbM family methyltransferase</fullName>
    </submittedName>
</protein>
<dbReference type="EMBL" id="JADWYR010000002">
    <property type="protein sequence ID" value="MBG9377134.1"/>
    <property type="molecule type" value="Genomic_DNA"/>
</dbReference>
<reference evidence="2" key="1">
    <citation type="submission" date="2020-11" db="EMBL/GenBank/DDBJ databases">
        <title>Bacterial whole genome sequence for Panacibacter sp. DH6.</title>
        <authorList>
            <person name="Le V."/>
            <person name="Ko S."/>
            <person name="Ahn C.-Y."/>
            <person name="Oh H.-M."/>
        </authorList>
    </citation>
    <scope>NUCLEOTIDE SEQUENCE</scope>
    <source>
        <strain evidence="2">DH6</strain>
    </source>
</reference>
<dbReference type="GO" id="GO:0008168">
    <property type="term" value="F:methyltransferase activity"/>
    <property type="evidence" value="ECO:0007669"/>
    <property type="project" value="UniProtKB-KW"/>
</dbReference>
<keyword evidence="3" id="KW-1185">Reference proteome</keyword>
<evidence type="ECO:0000313" key="2">
    <source>
        <dbReference type="EMBL" id="MBG9377134.1"/>
    </source>
</evidence>
<dbReference type="Pfam" id="PF05050">
    <property type="entry name" value="Methyltransf_21"/>
    <property type="match status" value="1"/>
</dbReference>
<accession>A0A931E8J8</accession>
<keyword evidence="2" id="KW-0489">Methyltransferase</keyword>
<proteinExistence type="predicted"/>
<dbReference type="Proteomes" id="UP000628448">
    <property type="component" value="Unassembled WGS sequence"/>
</dbReference>
<dbReference type="PANTHER" id="PTHR34203:SF15">
    <property type="entry name" value="SLL1173 PROTEIN"/>
    <property type="match status" value="1"/>
</dbReference>
<dbReference type="Gene3D" id="3.40.50.150">
    <property type="entry name" value="Vaccinia Virus protein VP39"/>
    <property type="match status" value="1"/>
</dbReference>
<dbReference type="InterPro" id="IPR052514">
    <property type="entry name" value="SAM-dependent_MTase"/>
</dbReference>
<dbReference type="NCBIfam" id="TIGR01444">
    <property type="entry name" value="fkbM_fam"/>
    <property type="match status" value="1"/>
</dbReference>
<evidence type="ECO:0000313" key="3">
    <source>
        <dbReference type="Proteomes" id="UP000628448"/>
    </source>
</evidence>
<keyword evidence="2" id="KW-0808">Transferase</keyword>
<dbReference type="SUPFAM" id="SSF53335">
    <property type="entry name" value="S-adenosyl-L-methionine-dependent methyltransferases"/>
    <property type="match status" value="1"/>
</dbReference>